<dbReference type="RefSeq" id="WP_109732060.1">
    <property type="nucleotide sequence ID" value="NZ_BAAACK010000009.1"/>
</dbReference>
<comment type="caution">
    <text evidence="2">The sequence shown here is derived from an EMBL/GenBank/DDBJ whole genome shotgun (WGS) entry which is preliminary data.</text>
</comment>
<proteinExistence type="predicted"/>
<gene>
    <name evidence="2" type="ORF">A8806_109136</name>
</gene>
<evidence type="ECO:0000313" key="3">
    <source>
        <dbReference type="Proteomes" id="UP000245845"/>
    </source>
</evidence>
<name>A0A2Y9BGS4_9FIRM</name>
<reference evidence="2 3" key="1">
    <citation type="submission" date="2018-05" db="EMBL/GenBank/DDBJ databases">
        <title>The Hungate 1000. A catalogue of reference genomes from the rumen microbiome.</title>
        <authorList>
            <person name="Kelly W."/>
        </authorList>
    </citation>
    <scope>NUCLEOTIDE SEQUENCE [LARGE SCALE GENOMIC DNA]</scope>
    <source>
        <strain evidence="2 3">NLAE-zl-C242</strain>
    </source>
</reference>
<dbReference type="Proteomes" id="UP000245845">
    <property type="component" value="Unassembled WGS sequence"/>
</dbReference>
<organism evidence="2 3">
    <name type="scientific">Faecalicatena orotica</name>
    <dbReference type="NCBI Taxonomy" id="1544"/>
    <lineage>
        <taxon>Bacteria</taxon>
        <taxon>Bacillati</taxon>
        <taxon>Bacillota</taxon>
        <taxon>Clostridia</taxon>
        <taxon>Lachnospirales</taxon>
        <taxon>Lachnospiraceae</taxon>
        <taxon>Faecalicatena</taxon>
    </lineage>
</organism>
<dbReference type="OrthoDB" id="1649455at2"/>
<feature type="coiled-coil region" evidence="1">
    <location>
        <begin position="372"/>
        <end position="399"/>
    </location>
</feature>
<dbReference type="EMBL" id="QGDL01000009">
    <property type="protein sequence ID" value="PWJ28256.1"/>
    <property type="molecule type" value="Genomic_DNA"/>
</dbReference>
<keyword evidence="1" id="KW-0175">Coiled coil</keyword>
<evidence type="ECO:0000256" key="1">
    <source>
        <dbReference type="SAM" id="Coils"/>
    </source>
</evidence>
<keyword evidence="3" id="KW-1185">Reference proteome</keyword>
<evidence type="ECO:0008006" key="4">
    <source>
        <dbReference type="Google" id="ProtNLM"/>
    </source>
</evidence>
<accession>A0A2Y9BGS4</accession>
<sequence>MGVSVYLSGSNVQIIVGNVSKNQIKIQKCYSLEIGEGLLLNGVIIAEDELKAELAGIWKEYQLPKKGIRLIVDSTQLYTKILTLPKVADKKIRNMVKKEFSELENPENYVYDYRVMEVENKKGLIHLIGLAANQHFVEVYQELFKGIGVDLDSMDTSINGIAKVIQRHPQMRRQYFIAVHLDGDSLLCCLMEEGHIRFFNRTRIFSEHGTRDFAAEVAQRVSNVQQFSASELKRADMKQVCISGFKQEDYDETARMLEGLDLEVIDPGSVEMIGTVDRENLREELVYAKQNNILGNYCYTIGNLLAEKNDINLLKRMGHKGKEENASAWKYVLPGGITLAVCLVITVPLFITNHMERSQINEQKAYIESEENQSAFAEAKELENQLQEVQGKIREAQLISDVNETYPLPGSKVEQAILNCAEDKVTIQIDAYNAETGTYEFTAMAAQVTEIHAFINRLEKSDVFADLEYSGYNYTEDAGKYDIQINGYLSEHAGM</sequence>
<evidence type="ECO:0000313" key="2">
    <source>
        <dbReference type="EMBL" id="PWJ28256.1"/>
    </source>
</evidence>
<dbReference type="AlphaFoldDB" id="A0A2Y9BGS4"/>
<protein>
    <recommendedName>
        <fullName evidence="4">Type IV pilus assembly protein PilM</fullName>
    </recommendedName>
</protein>